<name>A0A644Z804_9ZZZZ</name>
<sequence length="64" mass="7222">MDCEHNQRNGRRSGGAIGYPAQSPLMKQLPEMEKALTGTVLILQINMRLLPCLYHTIEIMLIVL</sequence>
<comment type="caution">
    <text evidence="1">The sequence shown here is derived from an EMBL/GenBank/DDBJ whole genome shotgun (WGS) entry which is preliminary data.</text>
</comment>
<accession>A0A644Z804</accession>
<dbReference type="EMBL" id="VSSQ01007770">
    <property type="protein sequence ID" value="MPM36922.1"/>
    <property type="molecule type" value="Genomic_DNA"/>
</dbReference>
<proteinExistence type="predicted"/>
<reference evidence="1" key="1">
    <citation type="submission" date="2019-08" db="EMBL/GenBank/DDBJ databases">
        <authorList>
            <person name="Kucharzyk K."/>
            <person name="Murdoch R.W."/>
            <person name="Higgins S."/>
            <person name="Loffler F."/>
        </authorList>
    </citation>
    <scope>NUCLEOTIDE SEQUENCE</scope>
</reference>
<gene>
    <name evidence="1" type="ORF">SDC9_83526</name>
</gene>
<evidence type="ECO:0000313" key="1">
    <source>
        <dbReference type="EMBL" id="MPM36922.1"/>
    </source>
</evidence>
<organism evidence="1">
    <name type="scientific">bioreactor metagenome</name>
    <dbReference type="NCBI Taxonomy" id="1076179"/>
    <lineage>
        <taxon>unclassified sequences</taxon>
        <taxon>metagenomes</taxon>
        <taxon>ecological metagenomes</taxon>
    </lineage>
</organism>
<dbReference type="AlphaFoldDB" id="A0A644Z804"/>
<protein>
    <submittedName>
        <fullName evidence="1">Uncharacterized protein</fullName>
    </submittedName>
</protein>